<gene>
    <name evidence="2" type="ORF">Fmac_027657</name>
</gene>
<reference evidence="2 3" key="1">
    <citation type="submission" date="2024-08" db="EMBL/GenBank/DDBJ databases">
        <title>Insights into the chromosomal genome structure of Flemingia macrophylla.</title>
        <authorList>
            <person name="Ding Y."/>
            <person name="Zhao Y."/>
            <person name="Bi W."/>
            <person name="Wu M."/>
            <person name="Zhao G."/>
            <person name="Gong Y."/>
            <person name="Li W."/>
            <person name="Zhang P."/>
        </authorList>
    </citation>
    <scope>NUCLEOTIDE SEQUENCE [LARGE SCALE GENOMIC DNA]</scope>
    <source>
        <strain evidence="2">DYQJB</strain>
        <tissue evidence="2">Leaf</tissue>
    </source>
</reference>
<accession>A0ABD1LIC2</accession>
<dbReference type="PANTHER" id="PTHR33448">
    <property type="entry name" value="CHLOROPLAST PROTEIN HCF243-RELATED"/>
    <property type="match status" value="1"/>
</dbReference>
<dbReference type="PANTHER" id="PTHR33448:SF10">
    <property type="entry name" value="PROTAMINE P1 FAMILY PROTEIN"/>
    <property type="match status" value="1"/>
</dbReference>
<evidence type="ECO:0000313" key="2">
    <source>
        <dbReference type="EMBL" id="KAL2323278.1"/>
    </source>
</evidence>
<keyword evidence="3" id="KW-1185">Reference proteome</keyword>
<feature type="region of interest" description="Disordered" evidence="1">
    <location>
        <begin position="38"/>
        <end position="83"/>
    </location>
</feature>
<evidence type="ECO:0000256" key="1">
    <source>
        <dbReference type="SAM" id="MobiDB-lite"/>
    </source>
</evidence>
<organism evidence="2 3">
    <name type="scientific">Flemingia macrophylla</name>
    <dbReference type="NCBI Taxonomy" id="520843"/>
    <lineage>
        <taxon>Eukaryota</taxon>
        <taxon>Viridiplantae</taxon>
        <taxon>Streptophyta</taxon>
        <taxon>Embryophyta</taxon>
        <taxon>Tracheophyta</taxon>
        <taxon>Spermatophyta</taxon>
        <taxon>Magnoliopsida</taxon>
        <taxon>eudicotyledons</taxon>
        <taxon>Gunneridae</taxon>
        <taxon>Pentapetalae</taxon>
        <taxon>rosids</taxon>
        <taxon>fabids</taxon>
        <taxon>Fabales</taxon>
        <taxon>Fabaceae</taxon>
        <taxon>Papilionoideae</taxon>
        <taxon>50 kb inversion clade</taxon>
        <taxon>NPAAA clade</taxon>
        <taxon>indigoferoid/millettioid clade</taxon>
        <taxon>Phaseoleae</taxon>
        <taxon>Flemingia</taxon>
    </lineage>
</organism>
<comment type="caution">
    <text evidence="2">The sequence shown here is derived from an EMBL/GenBank/DDBJ whole genome shotgun (WGS) entry which is preliminary data.</text>
</comment>
<dbReference type="Proteomes" id="UP001603857">
    <property type="component" value="Unassembled WGS sequence"/>
</dbReference>
<dbReference type="EMBL" id="JBGMDY010000009">
    <property type="protein sequence ID" value="KAL2323278.1"/>
    <property type="molecule type" value="Genomic_DNA"/>
</dbReference>
<feature type="compositionally biased region" description="Basic residues" evidence="1">
    <location>
        <begin position="50"/>
        <end position="60"/>
    </location>
</feature>
<evidence type="ECO:0000313" key="3">
    <source>
        <dbReference type="Proteomes" id="UP001603857"/>
    </source>
</evidence>
<name>A0ABD1LIC2_9FABA</name>
<proteinExistence type="predicted"/>
<protein>
    <submittedName>
        <fullName evidence="2">Uncharacterized protein</fullName>
    </submittedName>
</protein>
<sequence length="204" mass="22653">MLLQCGVSPLEQELEKGNMKKGICSPGRTEKFPPPLMRFLVNSAGSGSRSRSRSRSRGRSSWRSTTTMFLRKKNTATEPSSPKVTCMGQVRVSDAAAPPECRYCCRWVPHRLVSCFPFTTTEKIDSSQESNSRRSGSGSVSVSVRVRVRPSAVVSAGNASLLTRCRSAPGRRLWKEEYTEREGKEYPVVLTRCKSQPPHKNLGL</sequence>
<dbReference type="AlphaFoldDB" id="A0ABD1LIC2"/>